<dbReference type="RefSeq" id="WP_263253481.1">
    <property type="nucleotide sequence ID" value="NZ_BAABLT010000042.1"/>
</dbReference>
<dbReference type="PROSITE" id="PS51257">
    <property type="entry name" value="PROKAR_LIPOPROTEIN"/>
    <property type="match status" value="1"/>
</dbReference>
<gene>
    <name evidence="7" type="ORF">ACFQ16_23170</name>
</gene>
<evidence type="ECO:0000259" key="6">
    <source>
        <dbReference type="PROSITE" id="PS50983"/>
    </source>
</evidence>
<keyword evidence="8" id="KW-1185">Reference proteome</keyword>
<evidence type="ECO:0000313" key="8">
    <source>
        <dbReference type="Proteomes" id="UP001597018"/>
    </source>
</evidence>
<dbReference type="SUPFAM" id="SSF53807">
    <property type="entry name" value="Helical backbone' metal receptor"/>
    <property type="match status" value="1"/>
</dbReference>
<dbReference type="PANTHER" id="PTHR30532">
    <property type="entry name" value="IRON III DICITRATE-BINDING PERIPLASMIC PROTEIN"/>
    <property type="match status" value="1"/>
</dbReference>
<name>A0ABW3FXN8_9PSEU</name>
<evidence type="ECO:0000256" key="1">
    <source>
        <dbReference type="ARBA" id="ARBA00004196"/>
    </source>
</evidence>
<evidence type="ECO:0000256" key="5">
    <source>
        <dbReference type="SAM" id="SignalP"/>
    </source>
</evidence>
<feature type="chain" id="PRO_5045143130" evidence="5">
    <location>
        <begin position="20"/>
        <end position="316"/>
    </location>
</feature>
<sequence length="316" mass="33585">MRWSAFLLVLALASGCAGRTGAPAPDGDFHTAVTHHLGVTRLDRAPLRVVTLGPADLDAALALGVRPVGVGLPLSDQLPSWQRRPGWHPETLRPGDDGYSVEAIAALHPDLILAGSDFYVDREYDRLSRIAPTTAFDTAPDEDQWQTTTRQVGRILGRPGAAEELVQRTEQRLRDTAAAHPQLVGKRVAVTLAHGPGTLGVVRSPRDVSVRTLGELGVRLDPGVARLPGSGFSAQLGMEGLGVVDTDLLVTSYSSPALQSGLESSPVFRNLGVVRRGSYVPCTGEPWVALREPGVLSIPYLVDAFVPRLADAAARA</sequence>
<dbReference type="PANTHER" id="PTHR30532:SF24">
    <property type="entry name" value="FERRIC ENTEROBACTIN-BINDING PERIPLASMIC PROTEIN FEPB"/>
    <property type="match status" value="1"/>
</dbReference>
<dbReference type="EMBL" id="JBHTIW010000023">
    <property type="protein sequence ID" value="MFD0922657.1"/>
    <property type="molecule type" value="Genomic_DNA"/>
</dbReference>
<feature type="signal peptide" evidence="5">
    <location>
        <begin position="1"/>
        <end position="19"/>
    </location>
</feature>
<accession>A0ABW3FXN8</accession>
<keyword evidence="3" id="KW-0813">Transport</keyword>
<comment type="similarity">
    <text evidence="2">Belongs to the bacterial solute-binding protein 8 family.</text>
</comment>
<reference evidence="8" key="1">
    <citation type="journal article" date="2019" name="Int. J. Syst. Evol. Microbiol.">
        <title>The Global Catalogue of Microorganisms (GCM) 10K type strain sequencing project: providing services to taxonomists for standard genome sequencing and annotation.</title>
        <authorList>
            <consortium name="The Broad Institute Genomics Platform"/>
            <consortium name="The Broad Institute Genome Sequencing Center for Infectious Disease"/>
            <person name="Wu L."/>
            <person name="Ma J."/>
        </authorList>
    </citation>
    <scope>NUCLEOTIDE SEQUENCE [LARGE SCALE GENOMIC DNA]</scope>
    <source>
        <strain evidence="8">CCUG 56401</strain>
    </source>
</reference>
<keyword evidence="4 5" id="KW-0732">Signal</keyword>
<evidence type="ECO:0000256" key="2">
    <source>
        <dbReference type="ARBA" id="ARBA00008814"/>
    </source>
</evidence>
<dbReference type="Gene3D" id="3.40.50.1980">
    <property type="entry name" value="Nitrogenase molybdenum iron protein domain"/>
    <property type="match status" value="2"/>
</dbReference>
<dbReference type="CDD" id="cd01146">
    <property type="entry name" value="FhuD"/>
    <property type="match status" value="1"/>
</dbReference>
<dbReference type="PROSITE" id="PS50983">
    <property type="entry name" value="FE_B12_PBP"/>
    <property type="match status" value="1"/>
</dbReference>
<dbReference type="InterPro" id="IPR002491">
    <property type="entry name" value="ABC_transptr_periplasmic_BD"/>
</dbReference>
<dbReference type="Proteomes" id="UP001597018">
    <property type="component" value="Unassembled WGS sequence"/>
</dbReference>
<comment type="subcellular location">
    <subcellularLocation>
        <location evidence="1">Cell envelope</location>
    </subcellularLocation>
</comment>
<evidence type="ECO:0000256" key="4">
    <source>
        <dbReference type="ARBA" id="ARBA00022729"/>
    </source>
</evidence>
<protein>
    <submittedName>
        <fullName evidence="7">Iron-siderophore ABC transporter substrate-binding protein</fullName>
    </submittedName>
</protein>
<comment type="caution">
    <text evidence="7">The sequence shown here is derived from an EMBL/GenBank/DDBJ whole genome shotgun (WGS) entry which is preliminary data.</text>
</comment>
<dbReference type="Pfam" id="PF01497">
    <property type="entry name" value="Peripla_BP_2"/>
    <property type="match status" value="1"/>
</dbReference>
<proteinExistence type="inferred from homology"/>
<evidence type="ECO:0000256" key="3">
    <source>
        <dbReference type="ARBA" id="ARBA00022448"/>
    </source>
</evidence>
<dbReference type="InterPro" id="IPR051313">
    <property type="entry name" value="Bact_iron-sidero_bind"/>
</dbReference>
<organism evidence="7 8">
    <name type="scientific">Saccharopolyspora rosea</name>
    <dbReference type="NCBI Taxonomy" id="524884"/>
    <lineage>
        <taxon>Bacteria</taxon>
        <taxon>Bacillati</taxon>
        <taxon>Actinomycetota</taxon>
        <taxon>Actinomycetes</taxon>
        <taxon>Pseudonocardiales</taxon>
        <taxon>Pseudonocardiaceae</taxon>
        <taxon>Saccharopolyspora</taxon>
    </lineage>
</organism>
<evidence type="ECO:0000313" key="7">
    <source>
        <dbReference type="EMBL" id="MFD0922657.1"/>
    </source>
</evidence>
<feature type="domain" description="Fe/B12 periplasmic-binding" evidence="6">
    <location>
        <begin position="48"/>
        <end position="313"/>
    </location>
</feature>